<feature type="compositionally biased region" description="Polar residues" evidence="3">
    <location>
        <begin position="1"/>
        <end position="19"/>
    </location>
</feature>
<dbReference type="InterPro" id="IPR036291">
    <property type="entry name" value="NAD(P)-bd_dom_sf"/>
</dbReference>
<dbReference type="InterPro" id="IPR051414">
    <property type="entry name" value="Adenylate-forming_Reductase"/>
</dbReference>
<accession>A0A401H5M1</accession>
<dbReference type="InterPro" id="IPR000873">
    <property type="entry name" value="AMP-dep_synth/lig_dom"/>
</dbReference>
<dbReference type="Proteomes" id="UP000287166">
    <property type="component" value="Unassembled WGS sequence"/>
</dbReference>
<dbReference type="InterPro" id="IPR013120">
    <property type="entry name" value="FAR_NAD-bd"/>
</dbReference>
<feature type="domain" description="Thioester reductase (TE)" evidence="5">
    <location>
        <begin position="714"/>
        <end position="955"/>
    </location>
</feature>
<dbReference type="STRING" id="139825.A0A401H5M1"/>
<proteinExistence type="predicted"/>
<comment type="caution">
    <text evidence="6">The sequence shown here is derived from an EMBL/GenBank/DDBJ whole genome shotgun (WGS) entry which is preliminary data.</text>
</comment>
<dbReference type="InterPro" id="IPR042099">
    <property type="entry name" value="ANL_N_sf"/>
</dbReference>
<dbReference type="Pfam" id="PF07993">
    <property type="entry name" value="NAD_binding_4"/>
    <property type="match status" value="1"/>
</dbReference>
<dbReference type="RefSeq" id="XP_027620648.1">
    <property type="nucleotide sequence ID" value="XM_027764847.1"/>
</dbReference>
<dbReference type="Gene3D" id="3.40.50.12780">
    <property type="entry name" value="N-terminal domain of ligase-like"/>
    <property type="match status" value="1"/>
</dbReference>
<reference evidence="6 7" key="1">
    <citation type="journal article" date="2018" name="Sci. Rep.">
        <title>Genome sequence of the cauliflower mushroom Sparassis crispa (Hanabiratake) and its association with beneficial usage.</title>
        <authorList>
            <person name="Kiyama R."/>
            <person name="Furutani Y."/>
            <person name="Kawaguchi K."/>
            <person name="Nakanishi T."/>
        </authorList>
    </citation>
    <scope>NUCLEOTIDE SEQUENCE [LARGE SCALE GENOMIC DNA]</scope>
</reference>
<keyword evidence="2" id="KW-0597">Phosphoprotein</keyword>
<dbReference type="AlphaFoldDB" id="A0A401H5M1"/>
<dbReference type="Pfam" id="PF23562">
    <property type="entry name" value="AMP-binding_C_3"/>
    <property type="match status" value="1"/>
</dbReference>
<dbReference type="OrthoDB" id="429813at2759"/>
<dbReference type="SUPFAM" id="SSF56801">
    <property type="entry name" value="Acetyl-CoA synthetase-like"/>
    <property type="match status" value="1"/>
</dbReference>
<sequence length="1084" mass="118388">MLDLSSVPTLQGATSTTFSRPPFDDSLTIPELFTHHAANSPRHPLFRYPDEGKKLTTICYSEAYRGICKAAEFMSGHFKRVEEKYALQAQQDGLDAPTIGILATSDTITFFSLIVGIMHLGLIPFPISTRNSATAVAHLVKKTGVLQLIVSSDAATQRLGHHANELLAKDGDKVDIVPMPHFSDLYNDEEGKGVKKIRERNVDNVTLILHSSGSTAFPKPIRLTSSNLIQGGTAAYFGEVDICGLNIAAHASPMFHAMGTMNIAMTLCTGAFIGCFKPASPPVVPTPELFLDAIVATGCNIAFAVPSFVEEWSKSSENVSKMRTLNILAYGGGPLSKAVGDRLSAAGVPLISVYGATEFTMNVFLPDVSKHPGWEYSKVSPHTEVEMVPQEDADDLFEPVILAGRYVKPFVINTTINGRPAYASSDLLQKHPTLPGYYRVYGRVDDQIMLSTGEKTNPTPLEAIFVTDPHIKHALMFGRGRFQNGVLVQPTEPFDSSDEGELADFRNKIWPTVEQVNEYAPSHSRVFKEMIIVTNPSKPFQLTAKGTIRRQICIDAYADEIEAVYKAVQDSSDVEVPIPVSWTSDTTLEFIRELVERVMQMKLSDDDDLFQQGCDSLQATWIRNTIIHAIRTSTTASMHDVPHNLVYMHPSIRILGDFVFHLASTGKKANGASQVEMKAKEMHDLVKKYAATISFPKRFGGKTAAAGDAQTFLVTGTTGRLGCHLLSQLLQKPDIVKVYALNRDSRGSDVALRARQQEAFTTWGLDVVLLDSKKLELIASDLPKEYLGLSKEKYNEIRDSVTAVVHNAWRVDFNLSLSSFEPLIAGVRNLINLSAGSPSSTGPRILFVSSMGVLSNPTSIPVAEEPILDPKVAMGAGYGESKWVAEQLFAYAAQQGGLRTTSVHVGQISGDTLNGGWNTKEWVGALVSAAQALGCVPSHDDIVAWLPVDITASAILDMVGSKTVEPVLNLVHPRPVPWDSLFAPAAARLSLPLVPYAEWLARLEAAAAAAKTAGKNSSSREVQQQDTAVTLLEFFRRGNFDGRIRLSTEKAQRCSATLAEFRQLNKEDMLKTLEYWAKAGILKL</sequence>
<evidence type="ECO:0000256" key="1">
    <source>
        <dbReference type="ARBA" id="ARBA00022450"/>
    </source>
</evidence>
<feature type="domain" description="AMP-dependent synthetase/ligase" evidence="4">
    <location>
        <begin position="104"/>
        <end position="388"/>
    </location>
</feature>
<dbReference type="Gene3D" id="3.40.50.720">
    <property type="entry name" value="NAD(P)-binding Rossmann-like Domain"/>
    <property type="match status" value="1"/>
</dbReference>
<dbReference type="GeneID" id="38786652"/>
<dbReference type="Pfam" id="PF00501">
    <property type="entry name" value="AMP-binding"/>
    <property type="match status" value="1"/>
</dbReference>
<evidence type="ECO:0000256" key="3">
    <source>
        <dbReference type="SAM" id="MobiDB-lite"/>
    </source>
</evidence>
<dbReference type="InParanoid" id="A0A401H5M1"/>
<feature type="region of interest" description="Disordered" evidence="3">
    <location>
        <begin position="1"/>
        <end position="22"/>
    </location>
</feature>
<evidence type="ECO:0000313" key="6">
    <source>
        <dbReference type="EMBL" id="GBE89735.1"/>
    </source>
</evidence>
<dbReference type="PANTHER" id="PTHR43439">
    <property type="entry name" value="PHENYLACETATE-COENZYME A LIGASE"/>
    <property type="match status" value="1"/>
</dbReference>
<keyword evidence="7" id="KW-1185">Reference proteome</keyword>
<evidence type="ECO:0000259" key="5">
    <source>
        <dbReference type="Pfam" id="PF07993"/>
    </source>
</evidence>
<dbReference type="PANTHER" id="PTHR43439:SF2">
    <property type="entry name" value="ENZYME, PUTATIVE (JCVI)-RELATED"/>
    <property type="match status" value="1"/>
</dbReference>
<dbReference type="EMBL" id="BFAD01000017">
    <property type="protein sequence ID" value="GBE89735.1"/>
    <property type="molecule type" value="Genomic_DNA"/>
</dbReference>
<gene>
    <name evidence="6" type="ORF">SCP_1700600</name>
</gene>
<protein>
    <submittedName>
        <fullName evidence="6">Acetyl-CoA synthetase-like protein</fullName>
    </submittedName>
</protein>
<dbReference type="SUPFAM" id="SSF51735">
    <property type="entry name" value="NAD(P)-binding Rossmann-fold domains"/>
    <property type="match status" value="1"/>
</dbReference>
<evidence type="ECO:0000259" key="4">
    <source>
        <dbReference type="Pfam" id="PF00501"/>
    </source>
</evidence>
<name>A0A401H5M1_9APHY</name>
<organism evidence="6 7">
    <name type="scientific">Sparassis crispa</name>
    <dbReference type="NCBI Taxonomy" id="139825"/>
    <lineage>
        <taxon>Eukaryota</taxon>
        <taxon>Fungi</taxon>
        <taxon>Dikarya</taxon>
        <taxon>Basidiomycota</taxon>
        <taxon>Agaricomycotina</taxon>
        <taxon>Agaricomycetes</taxon>
        <taxon>Polyporales</taxon>
        <taxon>Sparassidaceae</taxon>
        <taxon>Sparassis</taxon>
    </lineage>
</organism>
<evidence type="ECO:0000256" key="2">
    <source>
        <dbReference type="ARBA" id="ARBA00022553"/>
    </source>
</evidence>
<keyword evidence="1" id="KW-0596">Phosphopantetheine</keyword>
<evidence type="ECO:0000313" key="7">
    <source>
        <dbReference type="Proteomes" id="UP000287166"/>
    </source>
</evidence>